<gene>
    <name evidence="1" type="ORF">FRZ44_03580</name>
</gene>
<evidence type="ECO:0008006" key="3">
    <source>
        <dbReference type="Google" id="ProtNLM"/>
    </source>
</evidence>
<dbReference type="AlphaFoldDB" id="A0A5J6MCK9"/>
<dbReference type="Pfam" id="PF06258">
    <property type="entry name" value="Mito_fiss_Elm1"/>
    <property type="match status" value="1"/>
</dbReference>
<evidence type="ECO:0000313" key="1">
    <source>
        <dbReference type="EMBL" id="QEX15078.1"/>
    </source>
</evidence>
<accession>A0A5J6MCK9</accession>
<proteinExistence type="predicted"/>
<dbReference type="PANTHER" id="PTHR33986">
    <property type="entry name" value="OS02G0535700 PROTEIN"/>
    <property type="match status" value="1"/>
</dbReference>
<dbReference type="PANTHER" id="PTHR33986:SF15">
    <property type="entry name" value="MITOCHONDRIAL FISSION PROTEIN ELM1"/>
    <property type="match status" value="1"/>
</dbReference>
<dbReference type="RefSeq" id="WP_151175568.1">
    <property type="nucleotide sequence ID" value="NZ_CP042906.1"/>
</dbReference>
<reference evidence="1 2" key="1">
    <citation type="submission" date="2019-08" db="EMBL/GenBank/DDBJ databases">
        <title>Hyperibacter terrae gen. nov., sp. nov. and Hyperibacter viscosus sp. nov., two new members in the family Rhodospirillaceae isolated from the rhizosphere of Hypericum perforatum.</title>
        <authorList>
            <person name="Noviana Z."/>
        </authorList>
    </citation>
    <scope>NUCLEOTIDE SEQUENCE [LARGE SCALE GENOMIC DNA]</scope>
    <source>
        <strain evidence="1 2">R5913</strain>
    </source>
</reference>
<dbReference type="Proteomes" id="UP000326202">
    <property type="component" value="Chromosome"/>
</dbReference>
<dbReference type="EMBL" id="CP042906">
    <property type="protein sequence ID" value="QEX15078.1"/>
    <property type="molecule type" value="Genomic_DNA"/>
</dbReference>
<protein>
    <recommendedName>
        <fullName evidence="3">Nucleoside-diphosphate sugar epimerase</fullName>
    </recommendedName>
</protein>
<keyword evidence="2" id="KW-1185">Reference proteome</keyword>
<dbReference type="SUPFAM" id="SSF53756">
    <property type="entry name" value="UDP-Glycosyltransferase/glycogen phosphorylase"/>
    <property type="match status" value="1"/>
</dbReference>
<dbReference type="InterPro" id="IPR009367">
    <property type="entry name" value="Elm1-like"/>
</dbReference>
<sequence length="378" mass="40723">MPTAPSEPQALEPPAGVWLLTSYRAGDNAQVLGLAEALGWRFAIKSLRFRKTEFITNRLLGSTLAGVIDPGASALAPPWPDLVISAGRRNEPVARWIQAQARRASPPQRTRLVHLGRPWADPRHFDLIVTTPQYRVPARANVLTIGAPLHRVTAAGLAAAARKWAPVLAALPRPWIAILVGGSSPPYVFDAAMARDLARQANALARQRGAALLVTTSPRTRPEAAAALRDAIAQPAFFHDWTPDPDANPYLGLLALADEFIVTGESMSMAAEACSTGKPVHLFDMGWGWSAMRPPGHPGLAASRGIGEALAPQRLKHWALAHLLPERVRRDVRVILRRLVEEGHAAWLGDPAPAAGKPAPDDRAAAVARVRALFARPR</sequence>
<evidence type="ECO:0000313" key="2">
    <source>
        <dbReference type="Proteomes" id="UP000326202"/>
    </source>
</evidence>
<name>A0A5J6MCK9_9PROT</name>
<dbReference type="KEGG" id="htq:FRZ44_03580"/>
<dbReference type="OrthoDB" id="272235at2"/>
<organism evidence="1 2">
    <name type="scientific">Hypericibacter terrae</name>
    <dbReference type="NCBI Taxonomy" id="2602015"/>
    <lineage>
        <taxon>Bacteria</taxon>
        <taxon>Pseudomonadati</taxon>
        <taxon>Pseudomonadota</taxon>
        <taxon>Alphaproteobacteria</taxon>
        <taxon>Rhodospirillales</taxon>
        <taxon>Dongiaceae</taxon>
        <taxon>Hypericibacter</taxon>
    </lineage>
</organism>